<name>A0AAV5SI08_9BILA</name>
<dbReference type="Gene3D" id="3.30.530.20">
    <property type="match status" value="1"/>
</dbReference>
<dbReference type="GO" id="GO:0008289">
    <property type="term" value="F:lipid binding"/>
    <property type="evidence" value="ECO:0007669"/>
    <property type="project" value="InterPro"/>
</dbReference>
<reference evidence="2" key="1">
    <citation type="submission" date="2023-10" db="EMBL/GenBank/DDBJ databases">
        <title>Genome assembly of Pristionchus species.</title>
        <authorList>
            <person name="Yoshida K."/>
            <person name="Sommer R.J."/>
        </authorList>
    </citation>
    <scope>NUCLEOTIDE SEQUENCE</scope>
    <source>
        <strain evidence="2">RS0144</strain>
    </source>
</reference>
<dbReference type="GO" id="GO:0140284">
    <property type="term" value="C:endoplasmic reticulum-endosome membrane contact site"/>
    <property type="evidence" value="ECO:0007669"/>
    <property type="project" value="TreeGrafter"/>
</dbReference>
<gene>
    <name evidence="2" type="ORF">PENTCL1PPCAC_4709</name>
</gene>
<dbReference type="PANTHER" id="PTHR46121:SF3">
    <property type="entry name" value="STEROIDOGENIC ACUTE REGULATORY-LIKE PROTEIN 1"/>
    <property type="match status" value="1"/>
</dbReference>
<accession>A0AAV5SI08</accession>
<dbReference type="Proteomes" id="UP001432027">
    <property type="component" value="Unassembled WGS sequence"/>
</dbReference>
<sequence>ESKSTGATVHYKNIGEDRYFAGRIKIGISAKDLMTVLYHDVDKTTEWNENVKFAKRLHKLTEHTDIVTMSNHELLIIKSRVFVAARCTREALGGWVMAGRSIELKELPVTNDAVRAFLNIGFSRAMPDPEDPEHSCIFDNVVCIDLQKVLLKSAVKMVLGRINLKDLKVIRNHCNAMLSKQ</sequence>
<dbReference type="GO" id="GO:0099044">
    <property type="term" value="P:vesicle tethering to endoplasmic reticulum"/>
    <property type="evidence" value="ECO:0007669"/>
    <property type="project" value="TreeGrafter"/>
</dbReference>
<evidence type="ECO:0000259" key="1">
    <source>
        <dbReference type="PROSITE" id="PS50848"/>
    </source>
</evidence>
<feature type="non-terminal residue" evidence="2">
    <location>
        <position position="181"/>
    </location>
</feature>
<evidence type="ECO:0000313" key="3">
    <source>
        <dbReference type="Proteomes" id="UP001432027"/>
    </source>
</evidence>
<dbReference type="InterPro" id="IPR023393">
    <property type="entry name" value="START-like_dom_sf"/>
</dbReference>
<keyword evidence="3" id="KW-1185">Reference proteome</keyword>
<dbReference type="SUPFAM" id="SSF55961">
    <property type="entry name" value="Bet v1-like"/>
    <property type="match status" value="1"/>
</dbReference>
<dbReference type="GO" id="GO:0031902">
    <property type="term" value="C:late endosome membrane"/>
    <property type="evidence" value="ECO:0007669"/>
    <property type="project" value="TreeGrafter"/>
</dbReference>
<dbReference type="GO" id="GO:0005789">
    <property type="term" value="C:endoplasmic reticulum membrane"/>
    <property type="evidence" value="ECO:0007669"/>
    <property type="project" value="TreeGrafter"/>
</dbReference>
<organism evidence="2 3">
    <name type="scientific">Pristionchus entomophagus</name>
    <dbReference type="NCBI Taxonomy" id="358040"/>
    <lineage>
        <taxon>Eukaryota</taxon>
        <taxon>Metazoa</taxon>
        <taxon>Ecdysozoa</taxon>
        <taxon>Nematoda</taxon>
        <taxon>Chromadorea</taxon>
        <taxon>Rhabditida</taxon>
        <taxon>Rhabditina</taxon>
        <taxon>Diplogasteromorpha</taxon>
        <taxon>Diplogasteroidea</taxon>
        <taxon>Neodiplogasteridae</taxon>
        <taxon>Pristionchus</taxon>
    </lineage>
</organism>
<dbReference type="EMBL" id="BTSX01000002">
    <property type="protein sequence ID" value="GMS82534.1"/>
    <property type="molecule type" value="Genomic_DNA"/>
</dbReference>
<dbReference type="Pfam" id="PF01852">
    <property type="entry name" value="START"/>
    <property type="match status" value="1"/>
</dbReference>
<dbReference type="PROSITE" id="PS50848">
    <property type="entry name" value="START"/>
    <property type="match status" value="1"/>
</dbReference>
<feature type="domain" description="START" evidence="1">
    <location>
        <begin position="1"/>
        <end position="179"/>
    </location>
</feature>
<dbReference type="PANTHER" id="PTHR46121">
    <property type="entry name" value="STEROIDOGENIC ACUTE REGULATORY PROTEIN-LIKE"/>
    <property type="match status" value="1"/>
</dbReference>
<evidence type="ECO:0000313" key="2">
    <source>
        <dbReference type="EMBL" id="GMS82534.1"/>
    </source>
</evidence>
<dbReference type="GO" id="GO:0005765">
    <property type="term" value="C:lysosomal membrane"/>
    <property type="evidence" value="ECO:0007669"/>
    <property type="project" value="TreeGrafter"/>
</dbReference>
<comment type="caution">
    <text evidence="2">The sequence shown here is derived from an EMBL/GenBank/DDBJ whole genome shotgun (WGS) entry which is preliminary data.</text>
</comment>
<dbReference type="AlphaFoldDB" id="A0AAV5SI08"/>
<feature type="non-terminal residue" evidence="2">
    <location>
        <position position="1"/>
    </location>
</feature>
<protein>
    <recommendedName>
        <fullName evidence="1">START domain-containing protein</fullName>
    </recommendedName>
</protein>
<dbReference type="InterPro" id="IPR051869">
    <property type="entry name" value="STARD3"/>
</dbReference>
<dbReference type="InterPro" id="IPR002913">
    <property type="entry name" value="START_lipid-bd_dom"/>
</dbReference>
<proteinExistence type="predicted"/>